<keyword evidence="1" id="KW-1133">Transmembrane helix</keyword>
<dbReference type="PANTHER" id="PTHR10151">
    <property type="entry name" value="ECTONUCLEOTIDE PYROPHOSPHATASE/PHOSPHODIESTERASE"/>
    <property type="match status" value="1"/>
</dbReference>
<comment type="caution">
    <text evidence="3">The sequence shown here is derived from an EMBL/GenBank/DDBJ whole genome shotgun (WGS) entry which is preliminary data.</text>
</comment>
<dbReference type="OrthoDB" id="415411at2759"/>
<dbReference type="PANTHER" id="PTHR10151:SF120">
    <property type="entry name" value="BIS(5'-ADENOSYL)-TRIPHOSPHATASE"/>
    <property type="match status" value="1"/>
</dbReference>
<dbReference type="Proteomes" id="UP000494165">
    <property type="component" value="Unassembled WGS sequence"/>
</dbReference>
<dbReference type="GO" id="GO:0016787">
    <property type="term" value="F:hydrolase activity"/>
    <property type="evidence" value="ECO:0007669"/>
    <property type="project" value="UniProtKB-ARBA"/>
</dbReference>
<dbReference type="InterPro" id="IPR002591">
    <property type="entry name" value="Phosphodiest/P_Trfase"/>
</dbReference>
<dbReference type="AlphaFoldDB" id="A0A8S1DF85"/>
<feature type="signal peptide" evidence="2">
    <location>
        <begin position="1"/>
        <end position="18"/>
    </location>
</feature>
<protein>
    <recommendedName>
        <fullName evidence="5">Ectonucleotide pyrophosphatase/phosphodiesterase family member 5</fullName>
    </recommendedName>
</protein>
<dbReference type="Gene3D" id="3.40.720.10">
    <property type="entry name" value="Alkaline Phosphatase, subunit A"/>
    <property type="match status" value="1"/>
</dbReference>
<reference evidence="3 4" key="1">
    <citation type="submission" date="2020-04" db="EMBL/GenBank/DDBJ databases">
        <authorList>
            <person name="Alioto T."/>
            <person name="Alioto T."/>
            <person name="Gomez Garrido J."/>
        </authorList>
    </citation>
    <scope>NUCLEOTIDE SEQUENCE [LARGE SCALE GENOMIC DNA]</scope>
</reference>
<dbReference type="Gene3D" id="3.30.1360.180">
    <property type="match status" value="1"/>
</dbReference>
<evidence type="ECO:0000313" key="3">
    <source>
        <dbReference type="EMBL" id="CAB3378442.1"/>
    </source>
</evidence>
<dbReference type="CDD" id="cd16018">
    <property type="entry name" value="Enpp"/>
    <property type="match status" value="1"/>
</dbReference>
<accession>A0A8S1DF85</accession>
<keyword evidence="2" id="KW-0732">Signal</keyword>
<keyword evidence="1" id="KW-0472">Membrane</keyword>
<proteinExistence type="predicted"/>
<gene>
    <name evidence="3" type="ORF">CLODIP_2_CD14585</name>
</gene>
<keyword evidence="1" id="KW-0812">Transmembrane</keyword>
<feature type="chain" id="PRO_5035812283" description="Ectonucleotide pyrophosphatase/phosphodiesterase family member 5" evidence="2">
    <location>
        <begin position="19"/>
        <end position="494"/>
    </location>
</feature>
<evidence type="ECO:0008006" key="5">
    <source>
        <dbReference type="Google" id="ProtNLM"/>
    </source>
</evidence>
<keyword evidence="4" id="KW-1185">Reference proteome</keyword>
<sequence>MACWAFLVLSCLILPVLTTDPAVLIVSFDGFRHDYFDRISSPNFDRLKKIGSHGDLMNVFETKTFPNHQSLATGLYPESHGVLANHVFDPQYNRTVNYSAELWHYNDQIMPIWTLNEISSKERNSGVMMWPGSEFSYHRGVVPTFIHKWDSKWSFQRRVDVVMSWLTQQHNSANLVMLYMEEPDTHAHAFGSESDEVTEQIKNVDSYIGYLADQLERHNLTESVDTFIVSDHGMTETDEHRIIDLNKIIDSSLYLRVGTSPVIHIYPNPGELPNLLRQLEWASQQYRTFDVFTKDNLPEHWKVANCRRAPPILLVAKEGYAFDDLRQAIVDYAKKYNFTPSSSHRYGLHGYDNLERKMQPFFLAFGPSIREDYQAPQLHSIDLFSLWSHMLRLPAHATNGTLSADALSLLRAHHITPSLSSLLITFTCVSLAVLIIGGTGIVATRRLINKRHSDECTQPYRGMQSLEVEENEEIMVEIVNGNVEEQHLLSGDSS</sequence>
<dbReference type="Pfam" id="PF01663">
    <property type="entry name" value="Phosphodiest"/>
    <property type="match status" value="1"/>
</dbReference>
<evidence type="ECO:0000256" key="2">
    <source>
        <dbReference type="SAM" id="SignalP"/>
    </source>
</evidence>
<evidence type="ECO:0000256" key="1">
    <source>
        <dbReference type="SAM" id="Phobius"/>
    </source>
</evidence>
<evidence type="ECO:0000313" key="4">
    <source>
        <dbReference type="Proteomes" id="UP000494165"/>
    </source>
</evidence>
<dbReference type="InterPro" id="IPR017850">
    <property type="entry name" value="Alkaline_phosphatase_core_sf"/>
</dbReference>
<organism evidence="3 4">
    <name type="scientific">Cloeon dipterum</name>
    <dbReference type="NCBI Taxonomy" id="197152"/>
    <lineage>
        <taxon>Eukaryota</taxon>
        <taxon>Metazoa</taxon>
        <taxon>Ecdysozoa</taxon>
        <taxon>Arthropoda</taxon>
        <taxon>Hexapoda</taxon>
        <taxon>Insecta</taxon>
        <taxon>Pterygota</taxon>
        <taxon>Palaeoptera</taxon>
        <taxon>Ephemeroptera</taxon>
        <taxon>Pisciforma</taxon>
        <taxon>Baetidae</taxon>
        <taxon>Cloeon</taxon>
    </lineage>
</organism>
<dbReference type="SUPFAM" id="SSF53649">
    <property type="entry name" value="Alkaline phosphatase-like"/>
    <property type="match status" value="1"/>
</dbReference>
<dbReference type="EMBL" id="CADEPI010000164">
    <property type="protein sequence ID" value="CAB3378442.1"/>
    <property type="molecule type" value="Genomic_DNA"/>
</dbReference>
<name>A0A8S1DF85_9INSE</name>
<feature type="transmembrane region" description="Helical" evidence="1">
    <location>
        <begin position="419"/>
        <end position="443"/>
    </location>
</feature>